<protein>
    <recommendedName>
        <fullName evidence="1">RelA/SpoT domain-containing protein</fullName>
    </recommendedName>
</protein>
<evidence type="ECO:0000313" key="3">
    <source>
        <dbReference type="Proteomes" id="UP000568888"/>
    </source>
</evidence>
<organism evidence="2 3">
    <name type="scientific">Geomonas paludis</name>
    <dbReference type="NCBI Taxonomy" id="2740185"/>
    <lineage>
        <taxon>Bacteria</taxon>
        <taxon>Pseudomonadati</taxon>
        <taxon>Thermodesulfobacteriota</taxon>
        <taxon>Desulfuromonadia</taxon>
        <taxon>Geobacterales</taxon>
        <taxon>Geobacteraceae</taxon>
        <taxon>Geomonas</taxon>
    </lineage>
</organism>
<dbReference type="EMBL" id="BLXY01000022">
    <property type="protein sequence ID" value="GFO66333.1"/>
    <property type="molecule type" value="Genomic_DNA"/>
</dbReference>
<dbReference type="Pfam" id="PF04607">
    <property type="entry name" value="RelA_SpoT"/>
    <property type="match status" value="1"/>
</dbReference>
<dbReference type="SUPFAM" id="SSF81301">
    <property type="entry name" value="Nucleotidyltransferase"/>
    <property type="match status" value="1"/>
</dbReference>
<dbReference type="PANTHER" id="PTHR41773">
    <property type="entry name" value="GTP PYROPHOSPHATASE-RELATED"/>
    <property type="match status" value="1"/>
</dbReference>
<reference evidence="3" key="1">
    <citation type="submission" date="2020-06" db="EMBL/GenBank/DDBJ databases">
        <title>Draft genomic sequecing of Geomonas sp. Red736.</title>
        <authorList>
            <person name="Itoh H."/>
            <person name="Xu Z.X."/>
            <person name="Ushijima N."/>
            <person name="Masuda Y."/>
            <person name="Shiratori Y."/>
            <person name="Senoo K."/>
        </authorList>
    </citation>
    <scope>NUCLEOTIDE SEQUENCE [LARGE SCALE GENOMIC DNA]</scope>
    <source>
        <strain evidence="3">Red736</strain>
    </source>
</reference>
<dbReference type="InterPro" id="IPR043519">
    <property type="entry name" value="NT_sf"/>
</dbReference>
<dbReference type="Gene3D" id="1.10.287.860">
    <property type="entry name" value="Nucleotidyltransferase"/>
    <property type="match status" value="1"/>
</dbReference>
<dbReference type="CDD" id="cd05399">
    <property type="entry name" value="NT_Rel-Spo_like"/>
    <property type="match status" value="1"/>
</dbReference>
<sequence length="354" mass="40209">MIDYAEDYRKKRPTYEHYTARLSELIKTLLVGYKIKIHAIESRTKEVESFQQKMLKPEKKYNDPIHQITDLCGIRVIVYYVDDLMRVGDLLEKEFVVDLDNSSDRGSLLKPNEFGYRSHHYIISLKESRSSLPEWQTFSSIKAEIQVRTVLQHAWAAISHALQYKNNEEVPIELARKLFRVSGLLELADEEFTGIKKRGTEISANVATALSAGNLEITVDGDSLKQYIEASEVGAKITQLALNAGFQFPDEEVYDSLDDTEDPFSGLAWACNQAGISSISKLDEVCSKDLDSLSKFFRRLIIANDTQWYGTKPWFVQLAVMFACPKSFNAKVLLKKGWGKDVVANVIDSMSLKK</sequence>
<evidence type="ECO:0000313" key="2">
    <source>
        <dbReference type="EMBL" id="GFO66333.1"/>
    </source>
</evidence>
<dbReference type="Gene3D" id="3.30.460.10">
    <property type="entry name" value="Beta Polymerase, domain 2"/>
    <property type="match status" value="1"/>
</dbReference>
<dbReference type="SMART" id="SM00954">
    <property type="entry name" value="RelA_SpoT"/>
    <property type="match status" value="1"/>
</dbReference>
<dbReference type="GO" id="GO:0015969">
    <property type="term" value="P:guanosine tetraphosphate metabolic process"/>
    <property type="evidence" value="ECO:0007669"/>
    <property type="project" value="InterPro"/>
</dbReference>
<dbReference type="PANTHER" id="PTHR41773:SF1">
    <property type="entry name" value="RELA_SPOT DOMAIN-CONTAINING PROTEIN"/>
    <property type="match status" value="1"/>
</dbReference>
<proteinExistence type="predicted"/>
<gene>
    <name evidence="2" type="ORF">GMPD_42520</name>
</gene>
<name>A0A6V8N3X3_9BACT</name>
<evidence type="ECO:0000259" key="1">
    <source>
        <dbReference type="SMART" id="SM00954"/>
    </source>
</evidence>
<dbReference type="Proteomes" id="UP000568888">
    <property type="component" value="Unassembled WGS sequence"/>
</dbReference>
<accession>A0A6V8N3X3</accession>
<feature type="domain" description="RelA/SpoT" evidence="1">
    <location>
        <begin position="42"/>
        <end position="170"/>
    </location>
</feature>
<dbReference type="InterPro" id="IPR007685">
    <property type="entry name" value="RelA_SpoT"/>
</dbReference>
<dbReference type="AlphaFoldDB" id="A0A6V8N3X3"/>
<comment type="caution">
    <text evidence="2">The sequence shown here is derived from an EMBL/GenBank/DDBJ whole genome shotgun (WGS) entry which is preliminary data.</text>
</comment>